<evidence type="ECO:0000313" key="2">
    <source>
        <dbReference type="Proteomes" id="UP001165122"/>
    </source>
</evidence>
<organism evidence="1 2">
    <name type="scientific">Triparma laevis f. longispina</name>
    <dbReference type="NCBI Taxonomy" id="1714387"/>
    <lineage>
        <taxon>Eukaryota</taxon>
        <taxon>Sar</taxon>
        <taxon>Stramenopiles</taxon>
        <taxon>Ochrophyta</taxon>
        <taxon>Bolidophyceae</taxon>
        <taxon>Parmales</taxon>
        <taxon>Triparmaceae</taxon>
        <taxon>Triparma</taxon>
    </lineage>
</organism>
<protein>
    <submittedName>
        <fullName evidence="1">Uncharacterized protein</fullName>
    </submittedName>
</protein>
<dbReference type="EMBL" id="BRXW01000015">
    <property type="protein sequence ID" value="GMH99790.1"/>
    <property type="molecule type" value="Genomic_DNA"/>
</dbReference>
<comment type="caution">
    <text evidence="1">The sequence shown here is derived from an EMBL/GenBank/DDBJ whole genome shotgun (WGS) entry which is preliminary data.</text>
</comment>
<evidence type="ECO:0000313" key="1">
    <source>
        <dbReference type="EMBL" id="GMH99790.1"/>
    </source>
</evidence>
<proteinExistence type="predicted"/>
<dbReference type="AlphaFoldDB" id="A0A9W7C834"/>
<gene>
    <name evidence="1" type="ORF">TrLO_g9603</name>
</gene>
<dbReference type="Proteomes" id="UP001165122">
    <property type="component" value="Unassembled WGS sequence"/>
</dbReference>
<reference evidence="2" key="1">
    <citation type="journal article" date="2023" name="Commun. Biol.">
        <title>Genome analysis of Parmales, the sister group of diatoms, reveals the evolutionary specialization of diatoms from phago-mixotrophs to photoautotrophs.</title>
        <authorList>
            <person name="Ban H."/>
            <person name="Sato S."/>
            <person name="Yoshikawa S."/>
            <person name="Yamada K."/>
            <person name="Nakamura Y."/>
            <person name="Ichinomiya M."/>
            <person name="Sato N."/>
            <person name="Blanc-Mathieu R."/>
            <person name="Endo H."/>
            <person name="Kuwata A."/>
            <person name="Ogata H."/>
        </authorList>
    </citation>
    <scope>NUCLEOTIDE SEQUENCE [LARGE SCALE GENOMIC DNA]</scope>
    <source>
        <strain evidence="2">NIES 3700</strain>
    </source>
</reference>
<name>A0A9W7C834_9STRA</name>
<keyword evidence="2" id="KW-1185">Reference proteome</keyword>
<sequence>MILGYPPPDTEMGEEMIERFEGEEVWFIGEFRGLTGTRKFERELRRWGRCVYGERCLGSGEDCAKLTVWKKRKEEEVEVEPEVEPLQCVVCKMKVATMRCRLNRTWECCGWECVEKEGMEEKIRKKGIPVDVGRRRDVWMEIDEL</sequence>
<accession>A0A9W7C834</accession>